<gene>
    <name evidence="1" type="ORF">ACFOD4_19330</name>
</gene>
<evidence type="ECO:0000313" key="1">
    <source>
        <dbReference type="EMBL" id="MFC3127226.1"/>
    </source>
</evidence>
<protein>
    <submittedName>
        <fullName evidence="1">Uncharacterized protein</fullName>
    </submittedName>
</protein>
<sequence>MTLSELETWIVLFRGAIGDLTTEIAALEATDAIWLDAVVTLPGGRQITHPLLRTEVISTLERTLSRYRSALEAADPDA</sequence>
<reference evidence="2" key="1">
    <citation type="journal article" date="2019" name="Int. J. Syst. Evol. Microbiol.">
        <title>The Global Catalogue of Microorganisms (GCM) 10K type strain sequencing project: providing services to taxonomists for standard genome sequencing and annotation.</title>
        <authorList>
            <consortium name="The Broad Institute Genomics Platform"/>
            <consortium name="The Broad Institute Genome Sequencing Center for Infectious Disease"/>
            <person name="Wu L."/>
            <person name="Ma J."/>
        </authorList>
    </citation>
    <scope>NUCLEOTIDE SEQUENCE [LARGE SCALE GENOMIC DNA]</scope>
    <source>
        <strain evidence="2">KCTC 52094</strain>
    </source>
</reference>
<keyword evidence="2" id="KW-1185">Reference proteome</keyword>
<accession>A0ABV7G9D2</accession>
<organism evidence="1 2">
    <name type="scientific">Teichococcus globiformis</name>
    <dbReference type="NCBI Taxonomy" id="2307229"/>
    <lineage>
        <taxon>Bacteria</taxon>
        <taxon>Pseudomonadati</taxon>
        <taxon>Pseudomonadota</taxon>
        <taxon>Alphaproteobacteria</taxon>
        <taxon>Acetobacterales</taxon>
        <taxon>Roseomonadaceae</taxon>
        <taxon>Roseomonas</taxon>
    </lineage>
</organism>
<proteinExistence type="predicted"/>
<dbReference type="Proteomes" id="UP001595593">
    <property type="component" value="Unassembled WGS sequence"/>
</dbReference>
<comment type="caution">
    <text evidence="1">The sequence shown here is derived from an EMBL/GenBank/DDBJ whole genome shotgun (WGS) entry which is preliminary data.</text>
</comment>
<evidence type="ECO:0000313" key="2">
    <source>
        <dbReference type="Proteomes" id="UP001595593"/>
    </source>
</evidence>
<name>A0ABV7G9D2_9PROT</name>
<dbReference type="EMBL" id="JBHRTN010000020">
    <property type="protein sequence ID" value="MFC3127226.1"/>
    <property type="molecule type" value="Genomic_DNA"/>
</dbReference>
<dbReference type="RefSeq" id="WP_379599090.1">
    <property type="nucleotide sequence ID" value="NZ_JBHRTN010000020.1"/>
</dbReference>